<sequence>MADTDRLNAFVRDALAAGRSRDDIRAALTRAGWTAPEADTALAGWTDCTRSGPVPRPLRSRAAQDAVFYALLFIAFGVVAGNVLSLGIGQINIWLPDIGPSAGGPRALRWSMAALIVFAPVFWWLDRSDRRALVRAPARRHGAVRRWLSSLALLVASVALLVDALVLIYAFLDGQMTARFAARAALIAALAAIVIAYFRQSARETARRPAGPALLALAVIALGLSLFSVGGPRRGQAEHRDRARVSDLRELALDVAACTGQDALPDRLNPLDCARTPARLTALAAAVAYRRTGDTTFDLCVAVEAPGAISQYGIRISDDMACIKGTAR</sequence>
<dbReference type="Pfam" id="PF18920">
    <property type="entry name" value="DUF5671"/>
    <property type="match status" value="1"/>
</dbReference>
<feature type="transmembrane region" description="Helical" evidence="1">
    <location>
        <begin position="147"/>
        <end position="172"/>
    </location>
</feature>
<dbReference type="Proteomes" id="UP000249165">
    <property type="component" value="Unassembled WGS sequence"/>
</dbReference>
<evidence type="ECO:0000256" key="1">
    <source>
        <dbReference type="SAM" id="Phobius"/>
    </source>
</evidence>
<reference evidence="3 4" key="1">
    <citation type="submission" date="2018-06" db="EMBL/GenBank/DDBJ databases">
        <title>Genomic Encyclopedia of Archaeal and Bacterial Type Strains, Phase II (KMG-II): from individual species to whole genera.</title>
        <authorList>
            <person name="Goeker M."/>
        </authorList>
    </citation>
    <scope>NUCLEOTIDE SEQUENCE [LARGE SCALE GENOMIC DNA]</scope>
    <source>
        <strain evidence="3 4">DSM 22011</strain>
    </source>
</reference>
<proteinExistence type="predicted"/>
<organism evidence="3 4">
    <name type="scientific">Salipiger aestuarii</name>
    <dbReference type="NCBI Taxonomy" id="568098"/>
    <lineage>
        <taxon>Bacteria</taxon>
        <taxon>Pseudomonadati</taxon>
        <taxon>Pseudomonadota</taxon>
        <taxon>Alphaproteobacteria</taxon>
        <taxon>Rhodobacterales</taxon>
        <taxon>Roseobacteraceae</taxon>
        <taxon>Salipiger</taxon>
    </lineage>
</organism>
<keyword evidence="1" id="KW-1133">Transmembrane helix</keyword>
<keyword evidence="1" id="KW-0812">Transmembrane</keyword>
<dbReference type="OrthoDB" id="529444at2"/>
<feature type="domain" description="DUF5671" evidence="2">
    <location>
        <begin position="66"/>
        <end position="197"/>
    </location>
</feature>
<dbReference type="EMBL" id="QLMG01000010">
    <property type="protein sequence ID" value="RAK19036.1"/>
    <property type="molecule type" value="Genomic_DNA"/>
</dbReference>
<evidence type="ECO:0000259" key="2">
    <source>
        <dbReference type="Pfam" id="PF18920"/>
    </source>
</evidence>
<accession>A0A327YFZ7</accession>
<keyword evidence="4" id="KW-1185">Reference proteome</keyword>
<protein>
    <recommendedName>
        <fullName evidence="2">DUF5671 domain-containing protein</fullName>
    </recommendedName>
</protein>
<feature type="transmembrane region" description="Helical" evidence="1">
    <location>
        <begin position="210"/>
        <end position="230"/>
    </location>
</feature>
<dbReference type="RefSeq" id="WP_111550123.1">
    <property type="nucleotide sequence ID" value="NZ_LIQE01000009.1"/>
</dbReference>
<keyword evidence="1" id="KW-0472">Membrane</keyword>
<evidence type="ECO:0000313" key="3">
    <source>
        <dbReference type="EMBL" id="RAK19036.1"/>
    </source>
</evidence>
<name>A0A327YFZ7_9RHOB</name>
<gene>
    <name evidence="3" type="ORF">ATI53_101078</name>
</gene>
<dbReference type="AlphaFoldDB" id="A0A327YFZ7"/>
<feature type="transmembrane region" description="Helical" evidence="1">
    <location>
        <begin position="178"/>
        <end position="198"/>
    </location>
</feature>
<comment type="caution">
    <text evidence="3">The sequence shown here is derived from an EMBL/GenBank/DDBJ whole genome shotgun (WGS) entry which is preliminary data.</text>
</comment>
<evidence type="ECO:0000313" key="4">
    <source>
        <dbReference type="Proteomes" id="UP000249165"/>
    </source>
</evidence>
<dbReference type="InterPro" id="IPR043728">
    <property type="entry name" value="DUF5671"/>
</dbReference>
<feature type="transmembrane region" description="Helical" evidence="1">
    <location>
        <begin position="66"/>
        <end position="95"/>
    </location>
</feature>
<feature type="transmembrane region" description="Helical" evidence="1">
    <location>
        <begin position="107"/>
        <end position="126"/>
    </location>
</feature>